<keyword evidence="8 12" id="KW-1133">Transmembrane helix</keyword>
<keyword evidence="7" id="KW-0067">ATP-binding</keyword>
<keyword evidence="6" id="KW-0547">Nucleotide-binding</keyword>
<dbReference type="SUPFAM" id="SSF90123">
    <property type="entry name" value="ABC transporter transmembrane region"/>
    <property type="match status" value="2"/>
</dbReference>
<dbReference type="EMBL" id="KV417497">
    <property type="protein sequence ID" value="KZP29760.1"/>
    <property type="molecule type" value="Genomic_DNA"/>
</dbReference>
<dbReference type="STRING" id="436010.A0A166SS18"/>
<dbReference type="InterPro" id="IPR039421">
    <property type="entry name" value="Type_1_exporter"/>
</dbReference>
<dbReference type="GO" id="GO:0016887">
    <property type="term" value="F:ATP hydrolysis activity"/>
    <property type="evidence" value="ECO:0007669"/>
    <property type="project" value="InterPro"/>
</dbReference>
<feature type="transmembrane region" description="Helical" evidence="12">
    <location>
        <begin position="1024"/>
        <end position="1044"/>
    </location>
</feature>
<dbReference type="SMART" id="SM00382">
    <property type="entry name" value="AAA"/>
    <property type="match status" value="2"/>
</dbReference>
<dbReference type="FunFam" id="1.20.1560.10:FF:000102">
    <property type="entry name" value="ABC multidrug transporter Mdr1"/>
    <property type="match status" value="1"/>
</dbReference>
<name>A0A166SS18_9AGAM</name>
<feature type="transmembrane region" description="Helical" evidence="12">
    <location>
        <begin position="183"/>
        <end position="204"/>
    </location>
</feature>
<evidence type="ECO:0000256" key="6">
    <source>
        <dbReference type="ARBA" id="ARBA00022741"/>
    </source>
</evidence>
<dbReference type="CDD" id="cd18577">
    <property type="entry name" value="ABC_6TM_Pgp_ABCB1_D1_like"/>
    <property type="match status" value="1"/>
</dbReference>
<feature type="domain" description="ABC transporter" evidence="13">
    <location>
        <begin position="1121"/>
        <end position="1361"/>
    </location>
</feature>
<dbReference type="PROSITE" id="PS50893">
    <property type="entry name" value="ABC_TRANSPORTER_2"/>
    <property type="match status" value="2"/>
</dbReference>
<evidence type="ECO:0000256" key="2">
    <source>
        <dbReference type="ARBA" id="ARBA00007577"/>
    </source>
</evidence>
<dbReference type="InterPro" id="IPR011527">
    <property type="entry name" value="ABC1_TM_dom"/>
</dbReference>
<feature type="transmembrane region" description="Helical" evidence="12">
    <location>
        <begin position="911"/>
        <end position="937"/>
    </location>
</feature>
<dbReference type="OrthoDB" id="6500128at2759"/>
<sequence length="1368" mass="146937">MSAPADIEVVPVDEQTTLQPVAAAVAAAPIPALTTAATSSEKRGLFGKKSKKDTYPPRMPRDSEEAEKSLSSSHGEITDKDKDREDAGKEKKEVVDLQPCSITELFRFATPAENVANCVSLIAAAAAGAAQPLMSLIFGNLTQQFVVFGETLTLAQSGDAAAAARLPAVVAAFRTGAAQDASYLVYIGVGMFACTFIYMYTWVCTSEVGSKRLREAYLRAVLRQDVSFLDGVGAGEVATRIMTDTHLVQQGTSEKVALSVSFLAAFATGFILAYIRNWRLALALSSILPCIAIAGTVMNKAVSGYAALSLQHVSAGGTVAEEIIGTIRTAQAFGNQKVLAALYDTHVEESRKVNAKEAIWQGAGVAFFFFVIYSSYGLSFNFGATLINEGHATAGSVVNVFLAILIGSFSLALLMPEMQAVTHARGAAAKLYETIDRVPAIDSASEAGLKPDNVEGLIQFEGVSFTYPSRPTVPIVRDLSISFAAGKTAALVGASGSGKSTIVALVERFYDPQGGRVMFDGRDVKDLNLKWLRTQIGLVSQEPTLFATTIRANVAHGLIGTPHEHAPSEVQFALIKEACVKANADGFIGNMPLGYDTLVGERGLLMTGGQKQRIAIARAIVGDPRVLLLDEATSALDTQSEGIVQDALDKAAAGRTTITIAHRLSTIKHAECIYVMGEGVVIEQGTHAELLADEGGAYSKLVRAQKLREQKEAQTVEDAGEEVAEEGKVEVPTEDLKIGLERKSTTRSLPSAVLQKRSNLGAGDVEAGPGWADEDMGLWRLFRRLAEVNLAGWKNYALGSVAACVSGMVYPAFGVVYAKGINSFSQLDPHTRQYESDRVALWLFIIAIGSTLSLGVQNYLFAAAAGELSAKLRALSFRAILRQDIEFFDRDENSTGSLTSRMSDDPQKVNGLAGVTLGVIVQSVATVVAGSVLGLIFVWKLGLVGIACMPVLISAGYIRLRVVVLKDQANKKEHADSAQLACEAAGAIRTVASLTREDQCVAQYSESLEGPLKRSNRTALWSNLLYSLSQSMSFFVIALSFWYGSRLVANLEFSTFDFFVGLMSTVFGAIQAGNVFSFVPDVSSAKGAGSDIFKLLDSVPEIDAESGEGKPVSVENVRGRVRLENVHFRYPTRPGVRVLRDLSITVEPGTYIALVGASGSGKSTVIQMIERFYDPLAGKIYFDDELITDLNLQEYRKQIALVSQEPTLYAGTVRFNVLLGAIKPTEEVTQEEIEQACRNANILDFIRSLPDGFDTEVGGKGSQLSGGQKQRIAIARALLRNPKVLLLDEATSALDSNSERVVQDALDTAAKGRTTIAIAHRLSTIQNADCIYFIREGTVCESGTHDQLLQQRGAYYEYVQLQALSKRD</sequence>
<dbReference type="FunFam" id="3.40.50.300:FF:000066">
    <property type="entry name" value="ABC transporter B family member 1"/>
    <property type="match status" value="1"/>
</dbReference>
<dbReference type="GO" id="GO:0090374">
    <property type="term" value="P:oligopeptide export from mitochondrion"/>
    <property type="evidence" value="ECO:0007669"/>
    <property type="project" value="TreeGrafter"/>
</dbReference>
<comment type="subcellular location">
    <subcellularLocation>
        <location evidence="1">Cell membrane</location>
        <topology evidence="1">Multi-pass membrane protein</topology>
    </subcellularLocation>
</comment>
<feature type="compositionally biased region" description="Basic and acidic residues" evidence="11">
    <location>
        <begin position="76"/>
        <end position="93"/>
    </location>
</feature>
<feature type="transmembrane region" description="Helical" evidence="12">
    <location>
        <begin position="796"/>
        <end position="819"/>
    </location>
</feature>
<dbReference type="FunFam" id="1.20.1560.10:FF:000009">
    <property type="entry name" value="ABC transporter B family member 1"/>
    <property type="match status" value="1"/>
</dbReference>
<evidence type="ECO:0000256" key="7">
    <source>
        <dbReference type="ARBA" id="ARBA00022840"/>
    </source>
</evidence>
<dbReference type="SUPFAM" id="SSF52540">
    <property type="entry name" value="P-loop containing nucleoside triphosphate hydrolases"/>
    <property type="match status" value="2"/>
</dbReference>
<feature type="domain" description="ABC transmembrane type-1" evidence="14">
    <location>
        <begin position="119"/>
        <end position="423"/>
    </location>
</feature>
<dbReference type="GO" id="GO:0015421">
    <property type="term" value="F:ABC-type oligopeptide transporter activity"/>
    <property type="evidence" value="ECO:0007669"/>
    <property type="project" value="TreeGrafter"/>
</dbReference>
<keyword evidence="3" id="KW-0813">Transport</keyword>
<dbReference type="Gene3D" id="1.20.1560.10">
    <property type="entry name" value="ABC transporter type 1, transmembrane domain"/>
    <property type="match status" value="1"/>
</dbReference>
<feature type="region of interest" description="Disordered" evidence="11">
    <location>
        <begin position="33"/>
        <end position="93"/>
    </location>
</feature>
<organism evidence="15">
    <name type="scientific">Athelia psychrophila</name>
    <dbReference type="NCBI Taxonomy" id="1759441"/>
    <lineage>
        <taxon>Eukaryota</taxon>
        <taxon>Fungi</taxon>
        <taxon>Dikarya</taxon>
        <taxon>Basidiomycota</taxon>
        <taxon>Agaricomycotina</taxon>
        <taxon>Agaricomycetes</taxon>
        <taxon>Agaricomycetidae</taxon>
        <taxon>Atheliales</taxon>
        <taxon>Atheliaceae</taxon>
        <taxon>Athelia</taxon>
    </lineage>
</organism>
<feature type="transmembrane region" description="Helical" evidence="12">
    <location>
        <begin position="1056"/>
        <end position="1076"/>
    </location>
</feature>
<accession>A0A166SS18</accession>
<feature type="transmembrane region" description="Helical" evidence="12">
    <location>
        <begin position="396"/>
        <end position="415"/>
    </location>
</feature>
<evidence type="ECO:0000256" key="11">
    <source>
        <dbReference type="SAM" id="MobiDB-lite"/>
    </source>
</evidence>
<evidence type="ECO:0000256" key="10">
    <source>
        <dbReference type="ARBA" id="ARBA00023180"/>
    </source>
</evidence>
<dbReference type="InterPro" id="IPR036640">
    <property type="entry name" value="ABC1_TM_sf"/>
</dbReference>
<dbReference type="GO" id="GO:0005743">
    <property type="term" value="C:mitochondrial inner membrane"/>
    <property type="evidence" value="ECO:0007669"/>
    <property type="project" value="TreeGrafter"/>
</dbReference>
<feature type="transmembrane region" description="Helical" evidence="12">
    <location>
        <begin position="943"/>
        <end position="962"/>
    </location>
</feature>
<feature type="transmembrane region" description="Helical" evidence="12">
    <location>
        <begin position="281"/>
        <end position="302"/>
    </location>
</feature>
<keyword evidence="9 12" id="KW-0472">Membrane</keyword>
<dbReference type="PROSITE" id="PS00211">
    <property type="entry name" value="ABC_TRANSPORTER_1"/>
    <property type="match status" value="1"/>
</dbReference>
<dbReference type="InterPro" id="IPR017871">
    <property type="entry name" value="ABC_transporter-like_CS"/>
</dbReference>
<dbReference type="Pfam" id="PF00005">
    <property type="entry name" value="ABC_tran"/>
    <property type="match status" value="2"/>
</dbReference>
<evidence type="ECO:0000313" key="15">
    <source>
        <dbReference type="EMBL" id="KZP29760.1"/>
    </source>
</evidence>
<dbReference type="GO" id="GO:0005886">
    <property type="term" value="C:plasma membrane"/>
    <property type="evidence" value="ECO:0007669"/>
    <property type="project" value="UniProtKB-SubCell"/>
</dbReference>
<evidence type="ECO:0000259" key="13">
    <source>
        <dbReference type="PROSITE" id="PS50893"/>
    </source>
</evidence>
<evidence type="ECO:0000256" key="9">
    <source>
        <dbReference type="ARBA" id="ARBA00023136"/>
    </source>
</evidence>
<feature type="compositionally biased region" description="Basic and acidic residues" evidence="11">
    <location>
        <begin position="52"/>
        <end position="68"/>
    </location>
</feature>
<evidence type="ECO:0000259" key="14">
    <source>
        <dbReference type="PROSITE" id="PS50929"/>
    </source>
</evidence>
<dbReference type="InterPro" id="IPR027417">
    <property type="entry name" value="P-loop_NTPase"/>
</dbReference>
<proteinExistence type="inferred from homology"/>
<feature type="domain" description="ABC transporter" evidence="13">
    <location>
        <begin position="458"/>
        <end position="703"/>
    </location>
</feature>
<evidence type="ECO:0000256" key="4">
    <source>
        <dbReference type="ARBA" id="ARBA00022692"/>
    </source>
</evidence>
<keyword evidence="10" id="KW-0325">Glycoprotein</keyword>
<dbReference type="Pfam" id="PF00664">
    <property type="entry name" value="ABC_membrane"/>
    <property type="match status" value="2"/>
</dbReference>
<reference evidence="15" key="1">
    <citation type="journal article" date="2016" name="Mol. Biol. Evol.">
        <title>Comparative Genomics of Early-Diverging Mushroom-Forming Fungi Provides Insights into the Origins of Lignocellulose Decay Capabilities.</title>
        <authorList>
            <person name="Nagy L.G."/>
            <person name="Riley R."/>
            <person name="Tritt A."/>
            <person name="Adam C."/>
            <person name="Daum C."/>
            <person name="Floudas D."/>
            <person name="Sun H."/>
            <person name="Yadav J.S."/>
            <person name="Pangilinan J."/>
            <person name="Larsson K.H."/>
            <person name="Matsuura K."/>
            <person name="Barry K."/>
            <person name="Labutti K."/>
            <person name="Kuo R."/>
            <person name="Ohm R.A."/>
            <person name="Bhattacharya S.S."/>
            <person name="Shirouzu T."/>
            <person name="Yoshinaga Y."/>
            <person name="Martin F.M."/>
            <person name="Grigoriev I.V."/>
            <person name="Hibbett D.S."/>
        </authorList>
    </citation>
    <scope>NUCLEOTIDE SEQUENCE [LARGE SCALE GENOMIC DNA]</scope>
    <source>
        <strain evidence="15">CBS 109695</strain>
    </source>
</reference>
<dbReference type="InterPro" id="IPR003439">
    <property type="entry name" value="ABC_transporter-like_ATP-bd"/>
</dbReference>
<comment type="similarity">
    <text evidence="2">Belongs to the ABC transporter superfamily. ABCB family. Multidrug resistance exporter (TC 3.A.1.201) subfamily.</text>
</comment>
<keyword evidence="5" id="KW-0677">Repeat</keyword>
<dbReference type="PANTHER" id="PTHR43394:SF27">
    <property type="entry name" value="ATP-DEPENDENT TRANSLOCASE ABCB1-LIKE"/>
    <property type="match status" value="1"/>
</dbReference>
<dbReference type="Gene3D" id="3.40.50.300">
    <property type="entry name" value="P-loop containing nucleotide triphosphate hydrolases"/>
    <property type="match status" value="2"/>
</dbReference>
<dbReference type="PANTHER" id="PTHR43394">
    <property type="entry name" value="ATP-DEPENDENT PERMEASE MDL1, MITOCHONDRIAL"/>
    <property type="match status" value="1"/>
</dbReference>
<dbReference type="FunFam" id="3.40.50.300:FF:000913">
    <property type="entry name" value="ABC multidrug transporter SitT"/>
    <property type="match status" value="1"/>
</dbReference>
<feature type="domain" description="ABC transmembrane type-1" evidence="14">
    <location>
        <begin position="797"/>
        <end position="1084"/>
    </location>
</feature>
<gene>
    <name evidence="15" type="ORF">FIBSPDRAFT_815854</name>
</gene>
<dbReference type="CDD" id="cd03249">
    <property type="entry name" value="ABC_MTABC3_MDL1_MDL2"/>
    <property type="match status" value="2"/>
</dbReference>
<dbReference type="GO" id="GO:0005524">
    <property type="term" value="F:ATP binding"/>
    <property type="evidence" value="ECO:0007669"/>
    <property type="project" value="UniProtKB-KW"/>
</dbReference>
<dbReference type="InterPro" id="IPR003593">
    <property type="entry name" value="AAA+_ATPase"/>
</dbReference>
<feature type="transmembrane region" description="Helical" evidence="12">
    <location>
        <begin position="358"/>
        <end position="376"/>
    </location>
</feature>
<dbReference type="PROSITE" id="PS50929">
    <property type="entry name" value="ABC_TM1F"/>
    <property type="match status" value="2"/>
</dbReference>
<evidence type="ECO:0000256" key="1">
    <source>
        <dbReference type="ARBA" id="ARBA00004651"/>
    </source>
</evidence>
<evidence type="ECO:0000256" key="3">
    <source>
        <dbReference type="ARBA" id="ARBA00022448"/>
    </source>
</evidence>
<evidence type="ECO:0000256" key="12">
    <source>
        <dbReference type="SAM" id="Phobius"/>
    </source>
</evidence>
<feature type="transmembrane region" description="Helical" evidence="12">
    <location>
        <begin position="256"/>
        <end position="275"/>
    </location>
</feature>
<evidence type="ECO:0000256" key="5">
    <source>
        <dbReference type="ARBA" id="ARBA00022737"/>
    </source>
</evidence>
<dbReference type="CDD" id="cd18578">
    <property type="entry name" value="ABC_6TM_Pgp_ABCB1_D2_like"/>
    <property type="match status" value="1"/>
</dbReference>
<protein>
    <submittedName>
        <fullName evidence="15">Multidrug resistance protein 1</fullName>
    </submittedName>
</protein>
<evidence type="ECO:0000256" key="8">
    <source>
        <dbReference type="ARBA" id="ARBA00022989"/>
    </source>
</evidence>
<feature type="transmembrane region" description="Helical" evidence="12">
    <location>
        <begin position="839"/>
        <end position="861"/>
    </location>
</feature>
<keyword evidence="4 12" id="KW-0812">Transmembrane</keyword>